<organism evidence="2 3">
    <name type="scientific">Chryseotalea sanaruensis</name>
    <dbReference type="NCBI Taxonomy" id="2482724"/>
    <lineage>
        <taxon>Bacteria</taxon>
        <taxon>Pseudomonadati</taxon>
        <taxon>Bacteroidota</taxon>
        <taxon>Cytophagia</taxon>
        <taxon>Cytophagales</taxon>
        <taxon>Chryseotaleaceae</taxon>
        <taxon>Chryseotalea</taxon>
    </lineage>
</organism>
<evidence type="ECO:0008006" key="4">
    <source>
        <dbReference type="Google" id="ProtNLM"/>
    </source>
</evidence>
<feature type="transmembrane region" description="Helical" evidence="1">
    <location>
        <begin position="52"/>
        <end position="75"/>
    </location>
</feature>
<dbReference type="RefSeq" id="WP_148115041.1">
    <property type="nucleotide sequence ID" value="NZ_BHXQ01000003.1"/>
</dbReference>
<keyword evidence="3" id="KW-1185">Reference proteome</keyword>
<dbReference type="AlphaFoldDB" id="A0A401UA67"/>
<reference evidence="2 3" key="1">
    <citation type="submission" date="2018-11" db="EMBL/GenBank/DDBJ databases">
        <title>Chryseotalea sanarue gen. nov., sp., nov., a member of the family Cytophagaceae, isolated from a brackish lake in Hamamatsu Japan.</title>
        <authorList>
            <person name="Maejima Y."/>
            <person name="Iino T."/>
            <person name="Muraguchi Y."/>
            <person name="Fukuda K."/>
            <person name="Ohkuma M."/>
            <person name="Moriuchi R."/>
            <person name="Dohra H."/>
            <person name="Kimbara K."/>
            <person name="Shintani M."/>
        </authorList>
    </citation>
    <scope>NUCLEOTIDE SEQUENCE [LARGE SCALE GENOMIC DNA]</scope>
    <source>
        <strain evidence="2 3">Ys</strain>
    </source>
</reference>
<feature type="transmembrane region" description="Helical" evidence="1">
    <location>
        <begin position="12"/>
        <end position="32"/>
    </location>
</feature>
<feature type="transmembrane region" description="Helical" evidence="1">
    <location>
        <begin position="111"/>
        <end position="133"/>
    </location>
</feature>
<dbReference type="Proteomes" id="UP000288227">
    <property type="component" value="Unassembled WGS sequence"/>
</dbReference>
<comment type="caution">
    <text evidence="2">The sequence shown here is derived from an EMBL/GenBank/DDBJ whole genome shotgun (WGS) entry which is preliminary data.</text>
</comment>
<keyword evidence="1" id="KW-0472">Membrane</keyword>
<gene>
    <name evidence="2" type="ORF">SanaruYs_20000</name>
</gene>
<dbReference type="EMBL" id="BHXQ01000003">
    <property type="protein sequence ID" value="GCC51771.1"/>
    <property type="molecule type" value="Genomic_DNA"/>
</dbReference>
<sequence>MKKLFKISRILSICLLLLTGINGIIAGILFIVDPTGKKMGMSTSYLSNSPFLNYLIPGITLLIVNGLMNVIVAILTIRKRKYYASLIIVQGLLLSGWIIIQVILVRDFNGLHFSMLSISVALITLGVILRGAFKSLDHNSNLHANSNFYIHKTQDK</sequence>
<protein>
    <recommendedName>
        <fullName evidence="4">DUF4293 domain-containing protein</fullName>
    </recommendedName>
</protein>
<name>A0A401UA67_9BACT</name>
<keyword evidence="1" id="KW-0812">Transmembrane</keyword>
<proteinExistence type="predicted"/>
<keyword evidence="1" id="KW-1133">Transmembrane helix</keyword>
<evidence type="ECO:0000256" key="1">
    <source>
        <dbReference type="SAM" id="Phobius"/>
    </source>
</evidence>
<evidence type="ECO:0000313" key="2">
    <source>
        <dbReference type="EMBL" id="GCC51771.1"/>
    </source>
</evidence>
<feature type="transmembrane region" description="Helical" evidence="1">
    <location>
        <begin position="82"/>
        <end position="105"/>
    </location>
</feature>
<evidence type="ECO:0000313" key="3">
    <source>
        <dbReference type="Proteomes" id="UP000288227"/>
    </source>
</evidence>
<accession>A0A401UA67</accession>
<dbReference type="OrthoDB" id="1909107at2"/>